<gene>
    <name evidence="2" type="ORF">CJD36_016885</name>
</gene>
<dbReference type="InterPro" id="IPR010093">
    <property type="entry name" value="SinI_DNA-bd"/>
</dbReference>
<dbReference type="OrthoDB" id="597977at2"/>
<keyword evidence="3" id="KW-1185">Reference proteome</keyword>
<evidence type="ECO:0000313" key="3">
    <source>
        <dbReference type="Proteomes" id="UP000239872"/>
    </source>
</evidence>
<name>A0A2S7SS86_9BACT</name>
<protein>
    <submittedName>
        <fullName evidence="2">DNA-binding protein</fullName>
    </submittedName>
</protein>
<keyword evidence="2" id="KW-0238">DNA-binding</keyword>
<sequence length="93" mass="11043">MTKIENLTATIQEMLFQMRTSKRLLSVDEVACYLGVSKSCIYKWTHQRIIPHSKIQGKTLFFERHQVTRWAMQNQVPTRDKILEKALITLKHR</sequence>
<evidence type="ECO:0000313" key="2">
    <source>
        <dbReference type="EMBL" id="PQJ09614.1"/>
    </source>
</evidence>
<organism evidence="2 3">
    <name type="scientific">Flavipsychrobacter stenotrophus</name>
    <dbReference type="NCBI Taxonomy" id="2077091"/>
    <lineage>
        <taxon>Bacteria</taxon>
        <taxon>Pseudomonadati</taxon>
        <taxon>Bacteroidota</taxon>
        <taxon>Chitinophagia</taxon>
        <taxon>Chitinophagales</taxon>
        <taxon>Chitinophagaceae</taxon>
        <taxon>Flavipsychrobacter</taxon>
    </lineage>
</organism>
<comment type="caution">
    <text evidence="2">The sequence shown here is derived from an EMBL/GenBank/DDBJ whole genome shotgun (WGS) entry which is preliminary data.</text>
</comment>
<dbReference type="NCBIfam" id="TIGR01764">
    <property type="entry name" value="excise"/>
    <property type="match status" value="1"/>
</dbReference>
<dbReference type="Proteomes" id="UP000239872">
    <property type="component" value="Unassembled WGS sequence"/>
</dbReference>
<dbReference type="InterPro" id="IPR009061">
    <property type="entry name" value="DNA-bd_dom_put_sf"/>
</dbReference>
<evidence type="ECO:0000259" key="1">
    <source>
        <dbReference type="Pfam" id="PF12728"/>
    </source>
</evidence>
<accession>A0A2S7SS86</accession>
<dbReference type="InterPro" id="IPR041657">
    <property type="entry name" value="HTH_17"/>
</dbReference>
<dbReference type="RefSeq" id="WP_105040385.1">
    <property type="nucleotide sequence ID" value="NZ_PPSL01000005.1"/>
</dbReference>
<dbReference type="AlphaFoldDB" id="A0A2S7SS86"/>
<proteinExistence type="predicted"/>
<feature type="domain" description="Helix-turn-helix" evidence="1">
    <location>
        <begin position="24"/>
        <end position="74"/>
    </location>
</feature>
<dbReference type="Pfam" id="PF12728">
    <property type="entry name" value="HTH_17"/>
    <property type="match status" value="1"/>
</dbReference>
<dbReference type="EMBL" id="PPSL01000005">
    <property type="protein sequence ID" value="PQJ09614.1"/>
    <property type="molecule type" value="Genomic_DNA"/>
</dbReference>
<dbReference type="SUPFAM" id="SSF46955">
    <property type="entry name" value="Putative DNA-binding domain"/>
    <property type="match status" value="1"/>
</dbReference>
<dbReference type="GO" id="GO:0003677">
    <property type="term" value="F:DNA binding"/>
    <property type="evidence" value="ECO:0007669"/>
    <property type="project" value="UniProtKB-KW"/>
</dbReference>
<reference evidence="2 3" key="1">
    <citation type="submission" date="2018-01" db="EMBL/GenBank/DDBJ databases">
        <title>A novel member of the phylum Bacteroidetes isolated from glacier ice.</title>
        <authorList>
            <person name="Liu Q."/>
            <person name="Xin Y.-H."/>
        </authorList>
    </citation>
    <scope>NUCLEOTIDE SEQUENCE [LARGE SCALE GENOMIC DNA]</scope>
    <source>
        <strain evidence="2 3">RB1R16</strain>
    </source>
</reference>